<dbReference type="AlphaFoldDB" id="A0AAE3GNC5"/>
<sequence>MLVKIASSGTEVPTTNNLNLTLPIPHSPLPIPFSDTVAIAPQLPYTSGNGFSPVGFYPDPAIIQ</sequence>
<accession>A0AAE3GNC5</accession>
<gene>
    <name evidence="1" type="ORF">NJ959_04640</name>
</gene>
<keyword evidence="2" id="KW-1185">Reference proteome</keyword>
<proteinExistence type="predicted"/>
<evidence type="ECO:0000313" key="2">
    <source>
        <dbReference type="Proteomes" id="UP001204953"/>
    </source>
</evidence>
<organism evidence="1 2">
    <name type="scientific">Limnofasciculus baicalensis BBK-W-15</name>
    <dbReference type="NCBI Taxonomy" id="2699891"/>
    <lineage>
        <taxon>Bacteria</taxon>
        <taxon>Bacillati</taxon>
        <taxon>Cyanobacteriota</taxon>
        <taxon>Cyanophyceae</taxon>
        <taxon>Coleofasciculales</taxon>
        <taxon>Coleofasciculaceae</taxon>
        <taxon>Limnofasciculus</taxon>
        <taxon>Limnofasciculus baicalensis</taxon>
    </lineage>
</organism>
<name>A0AAE3GNC5_9CYAN</name>
<evidence type="ECO:0000313" key="1">
    <source>
        <dbReference type="EMBL" id="MCP2727765.1"/>
    </source>
</evidence>
<dbReference type="EMBL" id="JAMZMM010000027">
    <property type="protein sequence ID" value="MCP2727765.1"/>
    <property type="molecule type" value="Genomic_DNA"/>
</dbReference>
<reference evidence="1" key="1">
    <citation type="submission" date="2022-06" db="EMBL/GenBank/DDBJ databases">
        <title>New cyanobacteria of genus Symplocastrum in benthos of Lake Baikal.</title>
        <authorList>
            <person name="Sorokovikova E."/>
            <person name="Tikhonova I."/>
            <person name="Krasnopeev A."/>
            <person name="Evseev P."/>
            <person name="Gladkikh A."/>
            <person name="Belykh O."/>
        </authorList>
    </citation>
    <scope>NUCLEOTIDE SEQUENCE</scope>
    <source>
        <strain evidence="1">BBK-W-15</strain>
    </source>
</reference>
<dbReference type="Proteomes" id="UP001204953">
    <property type="component" value="Unassembled WGS sequence"/>
</dbReference>
<dbReference type="RefSeq" id="WP_254010574.1">
    <property type="nucleotide sequence ID" value="NZ_JAMZMM010000027.1"/>
</dbReference>
<comment type="caution">
    <text evidence="1">The sequence shown here is derived from an EMBL/GenBank/DDBJ whole genome shotgun (WGS) entry which is preliminary data.</text>
</comment>
<protein>
    <submittedName>
        <fullName evidence="1">Uncharacterized protein</fullName>
    </submittedName>
</protein>